<dbReference type="Proteomes" id="UP000230707">
    <property type="component" value="Unassembled WGS sequence"/>
</dbReference>
<evidence type="ECO:0000313" key="3">
    <source>
        <dbReference type="Proteomes" id="UP000230707"/>
    </source>
</evidence>
<name>A0A2H0NJ60_9BACT</name>
<protein>
    <recommendedName>
        <fullName evidence="4">Type II secretion system protein GspG C-terminal domain-containing protein</fullName>
    </recommendedName>
</protein>
<dbReference type="InterPro" id="IPR045584">
    <property type="entry name" value="Pilin-like"/>
</dbReference>
<proteinExistence type="predicted"/>
<dbReference type="Gene3D" id="3.30.700.10">
    <property type="entry name" value="Glycoprotein, Type 4 Pilin"/>
    <property type="match status" value="1"/>
</dbReference>
<reference evidence="2 3" key="1">
    <citation type="submission" date="2017-09" db="EMBL/GenBank/DDBJ databases">
        <title>Depth-based differentiation of microbial function through sediment-hosted aquifers and enrichment of novel symbionts in the deep terrestrial subsurface.</title>
        <authorList>
            <person name="Probst A.J."/>
            <person name="Ladd B."/>
            <person name="Jarett J.K."/>
            <person name="Geller-Mcgrath D.E."/>
            <person name="Sieber C.M."/>
            <person name="Emerson J.B."/>
            <person name="Anantharaman K."/>
            <person name="Thomas B.C."/>
            <person name="Malmstrom R."/>
            <person name="Stieglmeier M."/>
            <person name="Klingl A."/>
            <person name="Woyke T."/>
            <person name="Ryan C.M."/>
            <person name="Banfield J.F."/>
        </authorList>
    </citation>
    <scope>NUCLEOTIDE SEQUENCE [LARGE SCALE GENOMIC DNA]</scope>
    <source>
        <strain evidence="2">CG11_big_fil_rev_8_21_14_0_20_37_11</strain>
    </source>
</reference>
<evidence type="ECO:0008006" key="4">
    <source>
        <dbReference type="Google" id="ProtNLM"/>
    </source>
</evidence>
<sequence>MLHTGNQKGFTQNRLLISVIIIAILIIGAIAVLNPVGLVSKTRNSQRTKDVTILLTAIHKYKTDNKGMLPLGITSSEKQLGTCAAGGGTVCKGAADTCLDLSVTLAKYLTSIPTDPNGGIAATTKYSVVSDANNVITIKACATENSETIQVSK</sequence>
<dbReference type="SUPFAM" id="SSF54523">
    <property type="entry name" value="Pili subunits"/>
    <property type="match status" value="1"/>
</dbReference>
<evidence type="ECO:0000313" key="2">
    <source>
        <dbReference type="EMBL" id="PIR08887.1"/>
    </source>
</evidence>
<dbReference type="EMBL" id="PCWS01000015">
    <property type="protein sequence ID" value="PIR08887.1"/>
    <property type="molecule type" value="Genomic_DNA"/>
</dbReference>
<keyword evidence="1" id="KW-1133">Transmembrane helix</keyword>
<organism evidence="2 3">
    <name type="scientific">Candidatus Gottesmanbacteria bacterium CG11_big_fil_rev_8_21_14_0_20_37_11</name>
    <dbReference type="NCBI Taxonomy" id="1974575"/>
    <lineage>
        <taxon>Bacteria</taxon>
        <taxon>Candidatus Gottesmaniibacteriota</taxon>
    </lineage>
</organism>
<keyword evidence="1" id="KW-0812">Transmembrane</keyword>
<dbReference type="AlphaFoldDB" id="A0A2H0NJ60"/>
<keyword evidence="1" id="KW-0472">Membrane</keyword>
<evidence type="ECO:0000256" key="1">
    <source>
        <dbReference type="SAM" id="Phobius"/>
    </source>
</evidence>
<accession>A0A2H0NJ60</accession>
<comment type="caution">
    <text evidence="2">The sequence shown here is derived from an EMBL/GenBank/DDBJ whole genome shotgun (WGS) entry which is preliminary data.</text>
</comment>
<gene>
    <name evidence="2" type="ORF">COV53_00635</name>
</gene>
<feature type="transmembrane region" description="Helical" evidence="1">
    <location>
        <begin position="15"/>
        <end position="39"/>
    </location>
</feature>